<evidence type="ECO:0000256" key="2">
    <source>
        <dbReference type="ARBA" id="ARBA00010790"/>
    </source>
</evidence>
<keyword evidence="3 7" id="KW-0285">Flavoprotein</keyword>
<dbReference type="InterPro" id="IPR036188">
    <property type="entry name" value="FAD/NAD-bd_sf"/>
</dbReference>
<dbReference type="Proteomes" id="UP000703269">
    <property type="component" value="Unassembled WGS sequence"/>
</dbReference>
<comment type="similarity">
    <text evidence="2 7">Belongs to the GMC oxidoreductase family.</text>
</comment>
<evidence type="ECO:0000256" key="4">
    <source>
        <dbReference type="ARBA" id="ARBA00022729"/>
    </source>
</evidence>
<evidence type="ECO:0000256" key="1">
    <source>
        <dbReference type="ARBA" id="ARBA00001974"/>
    </source>
</evidence>
<comment type="caution">
    <text evidence="10">The sequence shown here is derived from an EMBL/GenBank/DDBJ whole genome shotgun (WGS) entry which is preliminary data.</text>
</comment>
<dbReference type="PROSITE" id="PS00623">
    <property type="entry name" value="GMC_OXRED_1"/>
    <property type="match status" value="1"/>
</dbReference>
<feature type="signal peptide" evidence="8">
    <location>
        <begin position="1"/>
        <end position="22"/>
    </location>
</feature>
<keyword evidence="5 7" id="KW-0274">FAD</keyword>
<feature type="chain" id="PRO_5040430456" evidence="8">
    <location>
        <begin position="23"/>
        <end position="206"/>
    </location>
</feature>
<reference evidence="10 11" key="1">
    <citation type="submission" date="2021-08" db="EMBL/GenBank/DDBJ databases">
        <title>Draft Genome Sequence of Phanerochaete sordida strain YK-624.</title>
        <authorList>
            <person name="Mori T."/>
            <person name="Dohra H."/>
            <person name="Suzuki T."/>
            <person name="Kawagishi H."/>
            <person name="Hirai H."/>
        </authorList>
    </citation>
    <scope>NUCLEOTIDE SEQUENCE [LARGE SCALE GENOMIC DNA]</scope>
    <source>
        <strain evidence="10 11">YK-624</strain>
    </source>
</reference>
<evidence type="ECO:0000259" key="9">
    <source>
        <dbReference type="PROSITE" id="PS00623"/>
    </source>
</evidence>
<keyword evidence="6" id="KW-0560">Oxidoreductase</keyword>
<keyword evidence="4 8" id="KW-0732">Signal</keyword>
<name>A0A9P3G8N3_9APHY</name>
<dbReference type="GO" id="GO:0050660">
    <property type="term" value="F:flavin adenine dinucleotide binding"/>
    <property type="evidence" value="ECO:0007669"/>
    <property type="project" value="InterPro"/>
</dbReference>
<dbReference type="AlphaFoldDB" id="A0A9P3G8N3"/>
<protein>
    <submittedName>
        <fullName evidence="10">GMC oxidoreductase</fullName>
    </submittedName>
</protein>
<gene>
    <name evidence="10" type="ORF">PsYK624_055200</name>
</gene>
<dbReference type="InterPro" id="IPR000172">
    <property type="entry name" value="GMC_OxRdtase_N"/>
</dbReference>
<dbReference type="EMBL" id="BPQB01000012">
    <property type="protein sequence ID" value="GJE89419.1"/>
    <property type="molecule type" value="Genomic_DNA"/>
</dbReference>
<dbReference type="PANTHER" id="PTHR11552">
    <property type="entry name" value="GLUCOSE-METHANOL-CHOLINE GMC OXIDOREDUCTASE"/>
    <property type="match status" value="1"/>
</dbReference>
<sequence>MARPLALCAALALLALPHLGHATIVTSTPPNGMHFDFVVICGGTAGFALAARLSAHPGISVLTIEAGRDNRTDAATQSMLEFGTVLDGPLDWSCATAEGRTIDGGKTLGGSSSINGAAWTRGQDAQYDAWNALLESEERAVGWGWSGDSGLLHYMQKSLVIRAGRARLRRACAGCVHGRDAHAEQRVRCGPQAERVRRDVQERAGL</sequence>
<evidence type="ECO:0000313" key="10">
    <source>
        <dbReference type="EMBL" id="GJE89419.1"/>
    </source>
</evidence>
<dbReference type="InterPro" id="IPR012132">
    <property type="entry name" value="GMC_OxRdtase"/>
</dbReference>
<evidence type="ECO:0000256" key="5">
    <source>
        <dbReference type="ARBA" id="ARBA00022827"/>
    </source>
</evidence>
<proteinExistence type="inferred from homology"/>
<organism evidence="10 11">
    <name type="scientific">Phanerochaete sordida</name>
    <dbReference type="NCBI Taxonomy" id="48140"/>
    <lineage>
        <taxon>Eukaryota</taxon>
        <taxon>Fungi</taxon>
        <taxon>Dikarya</taxon>
        <taxon>Basidiomycota</taxon>
        <taxon>Agaricomycotina</taxon>
        <taxon>Agaricomycetes</taxon>
        <taxon>Polyporales</taxon>
        <taxon>Phanerochaetaceae</taxon>
        <taxon>Phanerochaete</taxon>
    </lineage>
</organism>
<keyword evidence="11" id="KW-1185">Reference proteome</keyword>
<dbReference type="InterPro" id="IPR027424">
    <property type="entry name" value="Glucose_Oxidase_domain_2"/>
</dbReference>
<dbReference type="Gene3D" id="4.10.450.10">
    <property type="entry name" value="Glucose Oxidase, domain 2"/>
    <property type="match status" value="1"/>
</dbReference>
<feature type="domain" description="Glucose-methanol-choline oxidoreductase N-terminal" evidence="9">
    <location>
        <begin position="105"/>
        <end position="128"/>
    </location>
</feature>
<evidence type="ECO:0000256" key="6">
    <source>
        <dbReference type="ARBA" id="ARBA00023002"/>
    </source>
</evidence>
<evidence type="ECO:0000256" key="8">
    <source>
        <dbReference type="SAM" id="SignalP"/>
    </source>
</evidence>
<dbReference type="OrthoDB" id="269227at2759"/>
<comment type="cofactor">
    <cofactor evidence="1">
        <name>FAD</name>
        <dbReference type="ChEBI" id="CHEBI:57692"/>
    </cofactor>
</comment>
<dbReference type="Gene3D" id="3.50.50.60">
    <property type="entry name" value="FAD/NAD(P)-binding domain"/>
    <property type="match status" value="1"/>
</dbReference>
<dbReference type="SUPFAM" id="SSF51905">
    <property type="entry name" value="FAD/NAD(P)-binding domain"/>
    <property type="match status" value="1"/>
</dbReference>
<evidence type="ECO:0000313" key="11">
    <source>
        <dbReference type="Proteomes" id="UP000703269"/>
    </source>
</evidence>
<dbReference type="Gene3D" id="3.30.560.10">
    <property type="entry name" value="Glucose Oxidase, domain 3"/>
    <property type="match status" value="1"/>
</dbReference>
<evidence type="ECO:0000256" key="7">
    <source>
        <dbReference type="RuleBase" id="RU003968"/>
    </source>
</evidence>
<evidence type="ECO:0000256" key="3">
    <source>
        <dbReference type="ARBA" id="ARBA00022630"/>
    </source>
</evidence>
<dbReference type="PANTHER" id="PTHR11552:SF201">
    <property type="entry name" value="GLUCOSE-METHANOL-CHOLINE OXIDOREDUCTASE N-TERMINAL DOMAIN-CONTAINING PROTEIN"/>
    <property type="match status" value="1"/>
</dbReference>
<accession>A0A9P3G8N3</accession>
<dbReference type="Pfam" id="PF00732">
    <property type="entry name" value="GMC_oxred_N"/>
    <property type="match status" value="1"/>
</dbReference>
<dbReference type="GO" id="GO:0016614">
    <property type="term" value="F:oxidoreductase activity, acting on CH-OH group of donors"/>
    <property type="evidence" value="ECO:0007669"/>
    <property type="project" value="InterPro"/>
</dbReference>